<dbReference type="Proteomes" id="UP000694845">
    <property type="component" value="Unplaced"/>
</dbReference>
<evidence type="ECO:0000256" key="4">
    <source>
        <dbReference type="ARBA" id="ARBA00022692"/>
    </source>
</evidence>
<protein>
    <recommendedName>
        <fullName evidence="2">Tumor protein p53-inducible protein 11</fullName>
    </recommendedName>
    <alternativeName>
        <fullName evidence="7">p53-induced gene 11 protein</fullName>
    </alternativeName>
</protein>
<dbReference type="PANTHER" id="PTHR31584">
    <property type="entry name" value="TUMOR PROTEIN P53-INDUCIBLE PROTEIN 11"/>
    <property type="match status" value="1"/>
</dbReference>
<feature type="transmembrane region" description="Helical" evidence="9">
    <location>
        <begin position="138"/>
        <end position="160"/>
    </location>
</feature>
<evidence type="ECO:0000256" key="6">
    <source>
        <dbReference type="ARBA" id="ARBA00023136"/>
    </source>
</evidence>
<evidence type="ECO:0000256" key="5">
    <source>
        <dbReference type="ARBA" id="ARBA00022989"/>
    </source>
</evidence>
<evidence type="ECO:0000256" key="1">
    <source>
        <dbReference type="ARBA" id="ARBA00004141"/>
    </source>
</evidence>
<keyword evidence="3" id="KW-0597">Phosphoprotein</keyword>
<evidence type="ECO:0000256" key="9">
    <source>
        <dbReference type="SAM" id="Phobius"/>
    </source>
</evidence>
<gene>
    <name evidence="11" type="primary">LOC110988950</name>
</gene>
<comment type="subcellular location">
    <subcellularLocation>
        <location evidence="1">Membrane</location>
        <topology evidence="1">Multi-pass membrane protein</topology>
    </subcellularLocation>
</comment>
<dbReference type="PANTHER" id="PTHR31584:SF1">
    <property type="entry name" value="TUMOR PROTEIN P53-INDUCIBLE PROTEIN 11"/>
    <property type="match status" value="1"/>
</dbReference>
<evidence type="ECO:0000313" key="10">
    <source>
        <dbReference type="Proteomes" id="UP000694845"/>
    </source>
</evidence>
<organism evidence="10 11">
    <name type="scientific">Acanthaster planci</name>
    <name type="common">Crown-of-thorns starfish</name>
    <dbReference type="NCBI Taxonomy" id="133434"/>
    <lineage>
        <taxon>Eukaryota</taxon>
        <taxon>Metazoa</taxon>
        <taxon>Echinodermata</taxon>
        <taxon>Eleutherozoa</taxon>
        <taxon>Asterozoa</taxon>
        <taxon>Asteroidea</taxon>
        <taxon>Valvatacea</taxon>
        <taxon>Valvatida</taxon>
        <taxon>Acanthasteridae</taxon>
        <taxon>Acanthaster</taxon>
    </lineage>
</organism>
<feature type="transmembrane region" description="Helical" evidence="9">
    <location>
        <begin position="198"/>
        <end position="221"/>
    </location>
</feature>
<keyword evidence="5 9" id="KW-1133">Transmembrane helix</keyword>
<feature type="transmembrane region" description="Helical" evidence="9">
    <location>
        <begin position="102"/>
        <end position="126"/>
    </location>
</feature>
<keyword evidence="6 9" id="KW-0472">Membrane</keyword>
<evidence type="ECO:0000256" key="2">
    <source>
        <dbReference type="ARBA" id="ARBA00019449"/>
    </source>
</evidence>
<evidence type="ECO:0000256" key="7">
    <source>
        <dbReference type="ARBA" id="ARBA00032100"/>
    </source>
</evidence>
<name>A0A8B7ZV44_ACAPL</name>
<dbReference type="InterPro" id="IPR028266">
    <property type="entry name" value="TP53I11"/>
</dbReference>
<feature type="transmembrane region" description="Helical" evidence="9">
    <location>
        <begin position="172"/>
        <end position="192"/>
    </location>
</feature>
<dbReference type="GeneID" id="110988950"/>
<accession>A0A8B7ZV44</accession>
<evidence type="ECO:0000256" key="3">
    <source>
        <dbReference type="ARBA" id="ARBA00022553"/>
    </source>
</evidence>
<keyword evidence="10" id="KW-1185">Reference proteome</keyword>
<dbReference type="Pfam" id="PF14936">
    <property type="entry name" value="p53-inducible11"/>
    <property type="match status" value="1"/>
</dbReference>
<evidence type="ECO:0000313" key="11">
    <source>
        <dbReference type="RefSeq" id="XP_022108650.1"/>
    </source>
</evidence>
<dbReference type="RefSeq" id="XP_022108650.1">
    <property type="nucleotide sequence ID" value="XM_022252958.1"/>
</dbReference>
<dbReference type="AlphaFoldDB" id="A0A8B7ZV44"/>
<dbReference type="OrthoDB" id="6243248at2759"/>
<sequence>MTLVYSSRSSSSPACSMDEEHPKFVDRGTQVSLLLNRQESLRGRFVPPLRKQSSGDLQSRLKTRKLLGVGECEDGSVPVSKISQILGSDDHYLMTLPNGLRLWQVATAIVFSAVALLAMIFPVPLFDAIFASNCSADAILPIRLFGAALTCLGLLFWGAVKSVSRYIIRWTLLSQVLYLSIQATVMMCSLYGSLSFNFSSVLVLLVLFMAITISLYFYAILSGFNAKWLWKPKMVTYDVSSADKSD</sequence>
<feature type="compositionally biased region" description="Low complexity" evidence="8">
    <location>
        <begin position="1"/>
        <end position="12"/>
    </location>
</feature>
<proteinExistence type="predicted"/>
<dbReference type="CTD" id="9537"/>
<feature type="region of interest" description="Disordered" evidence="8">
    <location>
        <begin position="1"/>
        <end position="22"/>
    </location>
</feature>
<dbReference type="KEGG" id="aplc:110988950"/>
<keyword evidence="4 9" id="KW-0812">Transmembrane</keyword>
<evidence type="ECO:0000256" key="8">
    <source>
        <dbReference type="SAM" id="MobiDB-lite"/>
    </source>
</evidence>
<reference evidence="11" key="1">
    <citation type="submission" date="2025-08" db="UniProtKB">
        <authorList>
            <consortium name="RefSeq"/>
        </authorList>
    </citation>
    <scope>IDENTIFICATION</scope>
</reference>
<dbReference type="GO" id="GO:0016020">
    <property type="term" value="C:membrane"/>
    <property type="evidence" value="ECO:0007669"/>
    <property type="project" value="UniProtKB-SubCell"/>
</dbReference>